<dbReference type="Pfam" id="PF20233">
    <property type="entry name" value="DUF6590"/>
    <property type="match status" value="1"/>
</dbReference>
<evidence type="ECO:0000313" key="4">
    <source>
        <dbReference type="Proteomes" id="UP001271007"/>
    </source>
</evidence>
<organism evidence="3 4">
    <name type="scientific">Extremus antarcticus</name>
    <dbReference type="NCBI Taxonomy" id="702011"/>
    <lineage>
        <taxon>Eukaryota</taxon>
        <taxon>Fungi</taxon>
        <taxon>Dikarya</taxon>
        <taxon>Ascomycota</taxon>
        <taxon>Pezizomycotina</taxon>
        <taxon>Dothideomycetes</taxon>
        <taxon>Dothideomycetidae</taxon>
        <taxon>Mycosphaerellales</taxon>
        <taxon>Extremaceae</taxon>
        <taxon>Extremus</taxon>
    </lineage>
</organism>
<feature type="domain" description="DUF6590" evidence="2">
    <location>
        <begin position="147"/>
        <end position="293"/>
    </location>
</feature>
<dbReference type="EMBL" id="JAWDJX010000008">
    <property type="protein sequence ID" value="KAK3055555.1"/>
    <property type="molecule type" value="Genomic_DNA"/>
</dbReference>
<accession>A0AAJ0DRK7</accession>
<sequence length="308" mass="33622">MVFNGKDAVQNSASGVTSKQTTTTNRASTVWVDAQKRAVLQNSFQGGPSHAASLRVPTNTPRGPRGPRGQQVPTLVVPTPSIPTSGLANMALGSAVSYNPSMAPAATLAPGQIARSRAPTMASQGTQATYRGVIRNQNCILLGQTKANFKKGDIICTPYHQPNLVPNPDPNDFRLTRTCEGPVYSKRRMLVVLMIYEQTMYCLPLYTWSGRGLGSRPAWLKKEYVAMKNAQHEKLYPGEPFVNDGVHDEIEVICRHPVKVQTTIQLTGGVKVDCCGDVNTVGRLTQTGYKRLMALWQKVNEDAKNAPW</sequence>
<name>A0AAJ0DRK7_9PEZI</name>
<gene>
    <name evidence="3" type="ORF">LTR09_003475</name>
</gene>
<reference evidence="3" key="1">
    <citation type="submission" date="2023-04" db="EMBL/GenBank/DDBJ databases">
        <title>Black Yeasts Isolated from many extreme environments.</title>
        <authorList>
            <person name="Coleine C."/>
            <person name="Stajich J.E."/>
            <person name="Selbmann L."/>
        </authorList>
    </citation>
    <scope>NUCLEOTIDE SEQUENCE</scope>
    <source>
        <strain evidence="3">CCFEE 5312</strain>
    </source>
</reference>
<evidence type="ECO:0000256" key="1">
    <source>
        <dbReference type="SAM" id="MobiDB-lite"/>
    </source>
</evidence>
<evidence type="ECO:0000259" key="2">
    <source>
        <dbReference type="Pfam" id="PF20233"/>
    </source>
</evidence>
<feature type="compositionally biased region" description="Polar residues" evidence="1">
    <location>
        <begin position="9"/>
        <end position="25"/>
    </location>
</feature>
<feature type="region of interest" description="Disordered" evidence="1">
    <location>
        <begin position="1"/>
        <end position="25"/>
    </location>
</feature>
<proteinExistence type="predicted"/>
<comment type="caution">
    <text evidence="3">The sequence shown here is derived from an EMBL/GenBank/DDBJ whole genome shotgun (WGS) entry which is preliminary data.</text>
</comment>
<feature type="region of interest" description="Disordered" evidence="1">
    <location>
        <begin position="43"/>
        <end position="76"/>
    </location>
</feature>
<evidence type="ECO:0000313" key="3">
    <source>
        <dbReference type="EMBL" id="KAK3055555.1"/>
    </source>
</evidence>
<dbReference type="AlphaFoldDB" id="A0AAJ0DRK7"/>
<dbReference type="InterPro" id="IPR046497">
    <property type="entry name" value="DUF6590"/>
</dbReference>
<dbReference type="Proteomes" id="UP001271007">
    <property type="component" value="Unassembled WGS sequence"/>
</dbReference>
<protein>
    <recommendedName>
        <fullName evidence="2">DUF6590 domain-containing protein</fullName>
    </recommendedName>
</protein>
<keyword evidence="4" id="KW-1185">Reference proteome</keyword>